<evidence type="ECO:0000313" key="3">
    <source>
        <dbReference type="Proteomes" id="UP000821853"/>
    </source>
</evidence>
<feature type="region of interest" description="Disordered" evidence="1">
    <location>
        <begin position="1"/>
        <end position="20"/>
    </location>
</feature>
<feature type="compositionally biased region" description="Basic and acidic residues" evidence="1">
    <location>
        <begin position="1"/>
        <end position="11"/>
    </location>
</feature>
<reference evidence="2 3" key="1">
    <citation type="journal article" date="2020" name="Cell">
        <title>Large-Scale Comparative Analyses of Tick Genomes Elucidate Their Genetic Diversity and Vector Capacities.</title>
        <authorList>
            <consortium name="Tick Genome and Microbiome Consortium (TIGMIC)"/>
            <person name="Jia N."/>
            <person name="Wang J."/>
            <person name="Shi W."/>
            <person name="Du L."/>
            <person name="Sun Y."/>
            <person name="Zhan W."/>
            <person name="Jiang J.F."/>
            <person name="Wang Q."/>
            <person name="Zhang B."/>
            <person name="Ji P."/>
            <person name="Bell-Sakyi L."/>
            <person name="Cui X.M."/>
            <person name="Yuan T.T."/>
            <person name="Jiang B.G."/>
            <person name="Yang W.F."/>
            <person name="Lam T.T."/>
            <person name="Chang Q.C."/>
            <person name="Ding S.J."/>
            <person name="Wang X.J."/>
            <person name="Zhu J.G."/>
            <person name="Ruan X.D."/>
            <person name="Zhao L."/>
            <person name="Wei J.T."/>
            <person name="Ye R.Z."/>
            <person name="Que T.C."/>
            <person name="Du C.H."/>
            <person name="Zhou Y.H."/>
            <person name="Cheng J.X."/>
            <person name="Dai P.F."/>
            <person name="Guo W.B."/>
            <person name="Han X.H."/>
            <person name="Huang E.J."/>
            <person name="Li L.F."/>
            <person name="Wei W."/>
            <person name="Gao Y.C."/>
            <person name="Liu J.Z."/>
            <person name="Shao H.Z."/>
            <person name="Wang X."/>
            <person name="Wang C.C."/>
            <person name="Yang T.C."/>
            <person name="Huo Q.B."/>
            <person name="Li W."/>
            <person name="Chen H.Y."/>
            <person name="Chen S.E."/>
            <person name="Zhou L.G."/>
            <person name="Ni X.B."/>
            <person name="Tian J.H."/>
            <person name="Sheng Y."/>
            <person name="Liu T."/>
            <person name="Pan Y.S."/>
            <person name="Xia L.Y."/>
            <person name="Li J."/>
            <person name="Zhao F."/>
            <person name="Cao W.C."/>
        </authorList>
    </citation>
    <scope>NUCLEOTIDE SEQUENCE [LARGE SCALE GENOMIC DNA]</scope>
    <source>
        <strain evidence="2">HaeL-2018</strain>
    </source>
</reference>
<keyword evidence="3" id="KW-1185">Reference proteome</keyword>
<name>A0A9J6H382_HAELO</name>
<evidence type="ECO:0000256" key="1">
    <source>
        <dbReference type="SAM" id="MobiDB-lite"/>
    </source>
</evidence>
<gene>
    <name evidence="2" type="ORF">HPB48_015922</name>
</gene>
<organism evidence="2 3">
    <name type="scientific">Haemaphysalis longicornis</name>
    <name type="common">Bush tick</name>
    <dbReference type="NCBI Taxonomy" id="44386"/>
    <lineage>
        <taxon>Eukaryota</taxon>
        <taxon>Metazoa</taxon>
        <taxon>Ecdysozoa</taxon>
        <taxon>Arthropoda</taxon>
        <taxon>Chelicerata</taxon>
        <taxon>Arachnida</taxon>
        <taxon>Acari</taxon>
        <taxon>Parasitiformes</taxon>
        <taxon>Ixodida</taxon>
        <taxon>Ixodoidea</taxon>
        <taxon>Ixodidae</taxon>
        <taxon>Haemaphysalinae</taxon>
        <taxon>Haemaphysalis</taxon>
    </lineage>
</organism>
<comment type="caution">
    <text evidence="2">The sequence shown here is derived from an EMBL/GenBank/DDBJ whole genome shotgun (WGS) entry which is preliminary data.</text>
</comment>
<accession>A0A9J6H382</accession>
<protein>
    <submittedName>
        <fullName evidence="2">Uncharacterized protein</fullName>
    </submittedName>
</protein>
<dbReference type="AlphaFoldDB" id="A0A9J6H382"/>
<dbReference type="EMBL" id="JABSTR010000011">
    <property type="protein sequence ID" value="KAH9382226.1"/>
    <property type="molecule type" value="Genomic_DNA"/>
</dbReference>
<proteinExistence type="predicted"/>
<dbReference type="VEuPathDB" id="VectorBase:HLOH_041650"/>
<sequence>MRHKTGAEKLRIKNSNNSNKDCKQEFTLYERKIALAELERRRRLAGWGFEEPLEVEEKEVPAKANTLLASL</sequence>
<evidence type="ECO:0000313" key="2">
    <source>
        <dbReference type="EMBL" id="KAH9382226.1"/>
    </source>
</evidence>
<dbReference type="Proteomes" id="UP000821853">
    <property type="component" value="Chromosome 9"/>
</dbReference>